<gene>
    <name evidence="2" type="ORF">Pan181_22190</name>
</gene>
<protein>
    <recommendedName>
        <fullName evidence="1">eCIS core domain-containing protein</fullName>
    </recommendedName>
</protein>
<sequence>MPRLSHVSFLLIAGWLLTSSHGLAQLRLNDTTSLHFATAKQGREVLTARDDFVERLSPFDRAARLKSGEEVAEDQYLEFVGQQVREWSDVEQQHIAAAFATVQPMLESLDLPLPKEVLLIKTTGSEEGGAAYTRGNAIVLNNSHMAESPAMLNKLLCHELFHVLSRANPELREQLYDSIGFVACDEPQLPKELAARKITNPDAPKNDHCIRLSIDDQEQWMVPVLLSSSKRYDPQRGGEFFNYLEFKLLVVADPEAEKTTDESTPPAEAKLVDLRQASGFFEQVGNNTGYIIHPEEILADNFALLAMKREKLPSPEVTEKMAKILKKFSTHRAQQSPVESTEP</sequence>
<proteinExistence type="predicted"/>
<feature type="domain" description="eCIS core" evidence="1">
    <location>
        <begin position="130"/>
        <end position="167"/>
    </location>
</feature>
<dbReference type="OrthoDB" id="9204554at2"/>
<dbReference type="KEGG" id="amuc:Pan181_22190"/>
<evidence type="ECO:0000313" key="2">
    <source>
        <dbReference type="EMBL" id="QDU56017.1"/>
    </source>
</evidence>
<keyword evidence="3" id="KW-1185">Reference proteome</keyword>
<dbReference type="Proteomes" id="UP000315750">
    <property type="component" value="Chromosome"/>
</dbReference>
<dbReference type="AlphaFoldDB" id="A0A518AMR0"/>
<dbReference type="RefSeq" id="WP_145246786.1">
    <property type="nucleotide sequence ID" value="NZ_CP036278.1"/>
</dbReference>
<evidence type="ECO:0000259" key="1">
    <source>
        <dbReference type="Pfam" id="PF13699"/>
    </source>
</evidence>
<dbReference type="EMBL" id="CP036278">
    <property type="protein sequence ID" value="QDU56017.1"/>
    <property type="molecule type" value="Genomic_DNA"/>
</dbReference>
<name>A0A518AMR0_9BACT</name>
<dbReference type="InterPro" id="IPR025295">
    <property type="entry name" value="eCIS_core_dom"/>
</dbReference>
<dbReference type="Pfam" id="PF13699">
    <property type="entry name" value="eCIS_core"/>
    <property type="match status" value="1"/>
</dbReference>
<evidence type="ECO:0000313" key="3">
    <source>
        <dbReference type="Proteomes" id="UP000315750"/>
    </source>
</evidence>
<accession>A0A518AMR0</accession>
<reference evidence="2 3" key="1">
    <citation type="submission" date="2019-02" db="EMBL/GenBank/DDBJ databases">
        <title>Deep-cultivation of Planctomycetes and their phenomic and genomic characterization uncovers novel biology.</title>
        <authorList>
            <person name="Wiegand S."/>
            <person name="Jogler M."/>
            <person name="Boedeker C."/>
            <person name="Pinto D."/>
            <person name="Vollmers J."/>
            <person name="Rivas-Marin E."/>
            <person name="Kohn T."/>
            <person name="Peeters S.H."/>
            <person name="Heuer A."/>
            <person name="Rast P."/>
            <person name="Oberbeckmann S."/>
            <person name="Bunk B."/>
            <person name="Jeske O."/>
            <person name="Meyerdierks A."/>
            <person name="Storesund J.E."/>
            <person name="Kallscheuer N."/>
            <person name="Luecker S."/>
            <person name="Lage O.M."/>
            <person name="Pohl T."/>
            <person name="Merkel B.J."/>
            <person name="Hornburger P."/>
            <person name="Mueller R.-W."/>
            <person name="Bruemmer F."/>
            <person name="Labrenz M."/>
            <person name="Spormann A.M."/>
            <person name="Op den Camp H."/>
            <person name="Overmann J."/>
            <person name="Amann R."/>
            <person name="Jetten M.S.M."/>
            <person name="Mascher T."/>
            <person name="Medema M.H."/>
            <person name="Devos D.P."/>
            <person name="Kaster A.-K."/>
            <person name="Ovreas L."/>
            <person name="Rohde M."/>
            <person name="Galperin M.Y."/>
            <person name="Jogler C."/>
        </authorList>
    </citation>
    <scope>NUCLEOTIDE SEQUENCE [LARGE SCALE GENOMIC DNA]</scope>
    <source>
        <strain evidence="2 3">Pan181</strain>
    </source>
</reference>
<organism evidence="2 3">
    <name type="scientific">Aeoliella mucimassa</name>
    <dbReference type="NCBI Taxonomy" id="2527972"/>
    <lineage>
        <taxon>Bacteria</taxon>
        <taxon>Pseudomonadati</taxon>
        <taxon>Planctomycetota</taxon>
        <taxon>Planctomycetia</taxon>
        <taxon>Pirellulales</taxon>
        <taxon>Lacipirellulaceae</taxon>
        <taxon>Aeoliella</taxon>
    </lineage>
</organism>